<dbReference type="CDD" id="cd12117">
    <property type="entry name" value="A_NRPS_Srf_like"/>
    <property type="match status" value="1"/>
</dbReference>
<evidence type="ECO:0000259" key="4">
    <source>
        <dbReference type="PROSITE" id="PS50075"/>
    </source>
</evidence>
<dbReference type="FunFam" id="3.40.50.980:FF:000001">
    <property type="entry name" value="Non-ribosomal peptide synthetase"/>
    <property type="match status" value="1"/>
</dbReference>
<dbReference type="NCBIfam" id="TIGR01746">
    <property type="entry name" value="Thioester-redct"/>
    <property type="match status" value="1"/>
</dbReference>
<dbReference type="InterPro" id="IPR025110">
    <property type="entry name" value="AMP-bd_C"/>
</dbReference>
<name>A0A841CWV2_9PSEU</name>
<dbReference type="NCBIfam" id="TIGR01733">
    <property type="entry name" value="AA-adenyl-dom"/>
    <property type="match status" value="1"/>
</dbReference>
<dbReference type="PROSITE" id="PS50075">
    <property type="entry name" value="CARRIER"/>
    <property type="match status" value="1"/>
</dbReference>
<dbReference type="Gene3D" id="3.30.300.30">
    <property type="match status" value="1"/>
</dbReference>
<reference evidence="5 6" key="1">
    <citation type="submission" date="2020-08" db="EMBL/GenBank/DDBJ databases">
        <title>Genomic Encyclopedia of Type Strains, Phase III (KMG-III): the genomes of soil and plant-associated and newly described type strains.</title>
        <authorList>
            <person name="Whitman W."/>
        </authorList>
    </citation>
    <scope>NUCLEOTIDE SEQUENCE [LARGE SCALE GENOMIC DNA]</scope>
    <source>
        <strain evidence="5 6">CECT 8640</strain>
    </source>
</reference>
<feature type="domain" description="Carrier" evidence="4">
    <location>
        <begin position="538"/>
        <end position="619"/>
    </location>
</feature>
<keyword evidence="1" id="KW-0596">Phosphopantetheine</keyword>
<dbReference type="Pfam" id="PF13193">
    <property type="entry name" value="AMP-binding_C"/>
    <property type="match status" value="1"/>
</dbReference>
<dbReference type="AlphaFoldDB" id="A0A841CWV2"/>
<keyword evidence="2" id="KW-0597">Phosphoprotein</keyword>
<dbReference type="Gene3D" id="3.40.50.980">
    <property type="match status" value="2"/>
</dbReference>
<dbReference type="Pfam" id="PF07993">
    <property type="entry name" value="NAD_binding_4"/>
    <property type="match status" value="1"/>
</dbReference>
<dbReference type="SUPFAM" id="SSF56801">
    <property type="entry name" value="Acetyl-CoA synthetase-like"/>
    <property type="match status" value="1"/>
</dbReference>
<proteinExistence type="predicted"/>
<dbReference type="PANTHER" id="PTHR44845">
    <property type="entry name" value="CARRIER DOMAIN-CONTAINING PROTEIN"/>
    <property type="match status" value="1"/>
</dbReference>
<dbReference type="EMBL" id="JACHJN010000016">
    <property type="protein sequence ID" value="MBB5960425.1"/>
    <property type="molecule type" value="Genomic_DNA"/>
</dbReference>
<dbReference type="InterPro" id="IPR009081">
    <property type="entry name" value="PP-bd_ACP"/>
</dbReference>
<dbReference type="GO" id="GO:0031177">
    <property type="term" value="F:phosphopantetheine binding"/>
    <property type="evidence" value="ECO:0007669"/>
    <property type="project" value="InterPro"/>
</dbReference>
<protein>
    <submittedName>
        <fullName evidence="5">Amino acid adenylation domain-containing protein/thioester reductase-like protein</fullName>
    </submittedName>
</protein>
<dbReference type="InterPro" id="IPR010080">
    <property type="entry name" value="Thioester_reductase-like_dom"/>
</dbReference>
<dbReference type="Gene3D" id="1.10.1200.10">
    <property type="entry name" value="ACP-like"/>
    <property type="match status" value="1"/>
</dbReference>
<organism evidence="5 6">
    <name type="scientific">Saccharothrix tamanrassetensis</name>
    <dbReference type="NCBI Taxonomy" id="1051531"/>
    <lineage>
        <taxon>Bacteria</taxon>
        <taxon>Bacillati</taxon>
        <taxon>Actinomycetota</taxon>
        <taxon>Actinomycetes</taxon>
        <taxon>Pseudonocardiales</taxon>
        <taxon>Pseudonocardiaceae</taxon>
        <taxon>Saccharothrix</taxon>
    </lineage>
</organism>
<dbReference type="SMART" id="SM00823">
    <property type="entry name" value="PKS_PP"/>
    <property type="match status" value="1"/>
</dbReference>
<dbReference type="InterPro" id="IPR013120">
    <property type="entry name" value="FAR_NAD-bd"/>
</dbReference>
<dbReference type="Gene3D" id="3.40.50.720">
    <property type="entry name" value="NAD(P)-binding Rossmann-like Domain"/>
    <property type="match status" value="1"/>
</dbReference>
<dbReference type="SUPFAM" id="SSF51735">
    <property type="entry name" value="NAD(P)-binding Rossmann-fold domains"/>
    <property type="match status" value="1"/>
</dbReference>
<dbReference type="Gene3D" id="2.30.38.10">
    <property type="entry name" value="Luciferase, Domain 3"/>
    <property type="match status" value="1"/>
</dbReference>
<comment type="caution">
    <text evidence="5">The sequence shown here is derived from an EMBL/GenBank/DDBJ whole genome shotgun (WGS) entry which is preliminary data.</text>
</comment>
<dbReference type="InterPro" id="IPR020806">
    <property type="entry name" value="PKS_PP-bd"/>
</dbReference>
<dbReference type="PANTHER" id="PTHR44845:SF6">
    <property type="entry name" value="BETA-ALANINE-ACTIVATING ENZYME"/>
    <property type="match status" value="1"/>
</dbReference>
<evidence type="ECO:0000256" key="2">
    <source>
        <dbReference type="ARBA" id="ARBA00022553"/>
    </source>
</evidence>
<evidence type="ECO:0000256" key="1">
    <source>
        <dbReference type="ARBA" id="ARBA00022450"/>
    </source>
</evidence>
<gene>
    <name evidence="5" type="ORF">FHS29_007049</name>
</gene>
<evidence type="ECO:0000313" key="5">
    <source>
        <dbReference type="EMBL" id="MBB5960425.1"/>
    </source>
</evidence>
<dbReference type="InterPro" id="IPR045851">
    <property type="entry name" value="AMP-bd_C_sf"/>
</dbReference>
<sequence>MPFFRSDVQFDSDHEGRVREWNRTSTGYPRTATVPQLFARQVEATPEAEAVRKGATRLTYAELGDRVDRLADHLVALGVRPGEVVGVLLDRSVECVTAILAVMAAGGAYLPLDPEYPDRHLADVLEEANVRTVIADDRDRSTVDDRLTVVDVAVEAERTGAARNVHIGPDDPAYVIFTSGSTGAPKGVVVPHRGPIRLACGGDPRLRLSSDDVLLATTNPTFDVSCFEYFGALLNGARLVLADVATLLDAPALAGTLRAEQVSVMWLSAGLFHRMARVEPALFGSLRCLIAGGDTLSPEAVRQVLAHGRPGSFLDGYGPTENSSLSTVHEVTELGPDAETVPIGTPVANSTAYVVRDDGSLADPGETGELWVGGDGLALGYLGDPAATREKFVPDHLGPDPDGRLYLTGDLARWRPDGVLEFAGRRDRQVKVRGYRIELDEIEVHLSAHRQVREAAVVAPRDGDHDRLLAWVTPHGEVGPDQLSWRLREFLRDRLPEFMVPNPILVRDRMPLTRAGKIDRSRLVHEAPQAGPAPASEPPRTDRERAVARIWSTLLGVGDRIGRDTDFFALGGHSLQATRLAAACRAEFRLPAACSRQLIRGLLANPTVQTFAARIDALVSGEDPHADDGEVDFEAEARLDPEFRCATATDLSPTGLPPTGRTVFLTGGTGFLGTYLLDALVRGDVADRVLCLVRAEDEQAGRRRLGARLRRYGLDPATVSDRVRVVVGDLAAPRLGLDGKTFEAVADDVDTILHSGSRVNFAYPYRALEPSNVGGTRSALDLARTGRPKAFHHISSIAVLAGFGAAGIRQVDEDTPLRFGDRISLGYPETKWVAERLVAQAADQGLAVGIHRPYEITGARDTGVWNTDTMMCALFRSIAETGLAPDAPLPLDFVPVDYTARAIVHILANRPAEGHAYNVTNARDARLALVVDRLRELGYDVETVPYDAWVEHMADLTARDPDQPMAPFMPIFLESARQSDLSVKEMYFAGTFPEFGRANFEAGIADADLTCPPVDADLIDKYLRYFVTSGFLEPPGARR</sequence>
<dbReference type="InterPro" id="IPR036736">
    <property type="entry name" value="ACP-like_sf"/>
</dbReference>
<dbReference type="InterPro" id="IPR020845">
    <property type="entry name" value="AMP-binding_CS"/>
</dbReference>
<evidence type="ECO:0000313" key="6">
    <source>
        <dbReference type="Proteomes" id="UP000547510"/>
    </source>
</evidence>
<dbReference type="Pfam" id="PF00501">
    <property type="entry name" value="AMP-binding"/>
    <property type="match status" value="1"/>
</dbReference>
<dbReference type="CDD" id="cd05235">
    <property type="entry name" value="SDR_e1"/>
    <property type="match status" value="1"/>
</dbReference>
<dbReference type="Pfam" id="PF00550">
    <property type="entry name" value="PP-binding"/>
    <property type="match status" value="1"/>
</dbReference>
<dbReference type="PROSITE" id="PS00455">
    <property type="entry name" value="AMP_BINDING"/>
    <property type="match status" value="1"/>
</dbReference>
<dbReference type="InterPro" id="IPR036291">
    <property type="entry name" value="NAD(P)-bd_dom_sf"/>
</dbReference>
<dbReference type="InterPro" id="IPR000873">
    <property type="entry name" value="AMP-dep_synth/lig_dom"/>
</dbReference>
<accession>A0A841CWV2</accession>
<dbReference type="Proteomes" id="UP000547510">
    <property type="component" value="Unassembled WGS sequence"/>
</dbReference>
<dbReference type="SUPFAM" id="SSF47336">
    <property type="entry name" value="ACP-like"/>
    <property type="match status" value="1"/>
</dbReference>
<dbReference type="RefSeq" id="WP_184698622.1">
    <property type="nucleotide sequence ID" value="NZ_JACHJN010000016.1"/>
</dbReference>
<dbReference type="InterPro" id="IPR010071">
    <property type="entry name" value="AA_adenyl_dom"/>
</dbReference>
<keyword evidence="6" id="KW-1185">Reference proteome</keyword>
<feature type="region of interest" description="Disordered" evidence="3">
    <location>
        <begin position="520"/>
        <end position="543"/>
    </location>
</feature>
<evidence type="ECO:0000256" key="3">
    <source>
        <dbReference type="SAM" id="MobiDB-lite"/>
    </source>
</evidence>